<evidence type="ECO:0000313" key="3">
    <source>
        <dbReference type="Proteomes" id="UP000249396"/>
    </source>
</evidence>
<dbReference type="AlphaFoldDB" id="A0A2W4QIU6"/>
<name>A0A2W4QIU6_9GAMM</name>
<dbReference type="EMBL" id="QJPH01000556">
    <property type="protein sequence ID" value="PZN70369.1"/>
    <property type="molecule type" value="Genomic_DNA"/>
</dbReference>
<comment type="caution">
    <text evidence="2">The sequence shown here is derived from an EMBL/GenBank/DDBJ whole genome shotgun (WGS) entry which is preliminary data.</text>
</comment>
<evidence type="ECO:0000313" key="2">
    <source>
        <dbReference type="EMBL" id="PZN70369.1"/>
    </source>
</evidence>
<feature type="region of interest" description="Disordered" evidence="1">
    <location>
        <begin position="198"/>
        <end position="225"/>
    </location>
</feature>
<proteinExistence type="predicted"/>
<evidence type="ECO:0008006" key="4">
    <source>
        <dbReference type="Google" id="ProtNLM"/>
    </source>
</evidence>
<organism evidence="2 3">
    <name type="scientific">Candidatus Methylumidiphilus alinenensis</name>
    <dbReference type="NCBI Taxonomy" id="2202197"/>
    <lineage>
        <taxon>Bacteria</taxon>
        <taxon>Pseudomonadati</taxon>
        <taxon>Pseudomonadota</taxon>
        <taxon>Gammaproteobacteria</taxon>
        <taxon>Methylococcales</taxon>
        <taxon>Candidatus Methylumidiphilus</taxon>
    </lineage>
</organism>
<reference evidence="2 3" key="1">
    <citation type="journal article" date="2018" name="Aquat. Microb. Ecol.">
        <title>Gammaproteobacterial methanotrophs dominate.</title>
        <authorList>
            <person name="Rissanen A.J."/>
            <person name="Saarenheimo J."/>
            <person name="Tiirola M."/>
            <person name="Peura S."/>
            <person name="Aalto S.L."/>
            <person name="Karvinen A."/>
            <person name="Nykanen H."/>
        </authorList>
    </citation>
    <scope>NUCLEOTIDE SEQUENCE [LARGE SCALE GENOMIC DNA]</scope>
    <source>
        <strain evidence="2">AMbin10</strain>
    </source>
</reference>
<dbReference type="Proteomes" id="UP000249396">
    <property type="component" value="Unassembled WGS sequence"/>
</dbReference>
<feature type="non-terminal residue" evidence="2">
    <location>
        <position position="1"/>
    </location>
</feature>
<accession>A0A2W4QIU6</accession>
<evidence type="ECO:0000256" key="1">
    <source>
        <dbReference type="SAM" id="MobiDB-lite"/>
    </source>
</evidence>
<sequence length="225" mass="24113">YNIEQGHDPTSGDPGQSNTRVAQVWQTPADAVDYARAVLGDVKIETKNNADRLALPGHGLGPKIEQDRQTGITALSSLVNGNTTPTPDELAKVSAPGTQLNRDVVETIRRLQPQERAVVVGKLSAEQATAANVERAMMLRRLLLAGYQEPHVFASAAGPEIQRMVAVIDREIDQVLYETRVRRELFANTAGTVLELGGKIDGQGGSVPGQRPNDAHPVENGATAQ</sequence>
<gene>
    <name evidence="2" type="ORF">DM484_28525</name>
</gene>
<protein>
    <recommendedName>
        <fullName evidence="4">Integrating conjugative element protein</fullName>
    </recommendedName>
</protein>